<feature type="compositionally biased region" description="Basic and acidic residues" evidence="14">
    <location>
        <begin position="66"/>
        <end position="84"/>
    </location>
</feature>
<dbReference type="PANTHER" id="PTHR31201:SF1">
    <property type="entry name" value="GLYCEROPHOSPHOCHOLINE ACYLTRANSFERASE 1"/>
    <property type="match status" value="1"/>
</dbReference>
<dbReference type="AlphaFoldDB" id="A0A139I841"/>
<comment type="subcellular location">
    <subcellularLocation>
        <location evidence="1">Membrane</location>
        <topology evidence="1">Multi-pass membrane protein</topology>
    </subcellularLocation>
</comment>
<keyword evidence="6 15" id="KW-0812">Transmembrane</keyword>
<keyword evidence="10" id="KW-0594">Phospholipid biosynthesis</keyword>
<organism evidence="16 17">
    <name type="scientific">Pseudocercospora musae</name>
    <dbReference type="NCBI Taxonomy" id="113226"/>
    <lineage>
        <taxon>Eukaryota</taxon>
        <taxon>Fungi</taxon>
        <taxon>Dikarya</taxon>
        <taxon>Ascomycota</taxon>
        <taxon>Pezizomycotina</taxon>
        <taxon>Dothideomycetes</taxon>
        <taxon>Dothideomycetidae</taxon>
        <taxon>Mycosphaerellales</taxon>
        <taxon>Mycosphaerellaceae</taxon>
        <taxon>Pseudocercospora</taxon>
    </lineage>
</organism>
<feature type="compositionally biased region" description="Basic and acidic residues" evidence="14">
    <location>
        <begin position="625"/>
        <end position="639"/>
    </location>
</feature>
<sequence>MPVTYTSHLKRPYYAGHKSSYLELIPEDELEAYARLDDIDGPSARALSEAEKKAGMTQELDQMAAAKEEDLKPPAALRSEREYGRSGSDALKADDYLSAGGSVSGGSTPGTPGLSMSRTNSSDGVYGNFDQSFDQEFPVVDRLTMFDILENLALPQRLERMQDAVHNQAEKLRSQRRKLQQRAVSSKNIVVEQWRKTVPVAPDEQLAKYRRRMRLSIDRLNKRWHDAKTVTLMEKISFVTACLNILISGYLIGAWPEYFHYWYTAQLVYFMPIRWYKYHKIGFHYFLADLCYFVNMLLILAIWFFPQSKRLLISTYCLAFGNNAVAIVMWRNSLVFHSLDKVTSLFIHIMPCATLHVLVHLIPEQMQLEKFPAIHTIKYSPPDAPEHYTLKDMVIWATLPYAIWQISYHFMITVRKRAKIAAGRPTSFTWLRKSYAGNFLGKFVLSFPDSYQETVFMFIQYFYALLTMLPCPLWFWYRWASAAFMMVVFTWSSWNGATYYIDVFGKRMEKELEQLRKEVARMAKSPEIPGQELASPTASPTGPTGDAIGAGLSSALDLGPPADASTSRSEAGNGGSIHNRNKSMDGAMQEPTMSAGSQAGEALSPTATPNSELRRAMDGGMALNDDARSSLTTDHKKNA</sequence>
<name>A0A139I841_9PEZI</name>
<keyword evidence="12" id="KW-0012">Acyltransferase</keyword>
<evidence type="ECO:0000256" key="13">
    <source>
        <dbReference type="SAM" id="Coils"/>
    </source>
</evidence>
<feature type="transmembrane region" description="Helical" evidence="15">
    <location>
        <begin position="311"/>
        <end position="330"/>
    </location>
</feature>
<reference evidence="16 17" key="1">
    <citation type="submission" date="2015-07" db="EMBL/GenBank/DDBJ databases">
        <title>Comparative genomics of the Sigatoka disease complex on banana suggests a link between parallel evolutionary changes in Pseudocercospora fijiensis and Pseudocercospora eumusae and increased virulence on the banana host.</title>
        <authorList>
            <person name="Chang T.-C."/>
            <person name="Salvucci A."/>
            <person name="Crous P.W."/>
            <person name="Stergiopoulos I."/>
        </authorList>
    </citation>
    <scope>NUCLEOTIDE SEQUENCE [LARGE SCALE GENOMIC DNA]</scope>
    <source>
        <strain evidence="16 17">CBS 116634</strain>
    </source>
</reference>
<evidence type="ECO:0000313" key="17">
    <source>
        <dbReference type="Proteomes" id="UP000073492"/>
    </source>
</evidence>
<evidence type="ECO:0000256" key="3">
    <source>
        <dbReference type="ARBA" id="ARBA00019082"/>
    </source>
</evidence>
<evidence type="ECO:0000256" key="14">
    <source>
        <dbReference type="SAM" id="MobiDB-lite"/>
    </source>
</evidence>
<keyword evidence="8" id="KW-0443">Lipid metabolism</keyword>
<dbReference type="EMBL" id="LFZO01000233">
    <property type="protein sequence ID" value="KXT10903.1"/>
    <property type="molecule type" value="Genomic_DNA"/>
</dbReference>
<dbReference type="GO" id="GO:0006656">
    <property type="term" value="P:phosphatidylcholine biosynthetic process"/>
    <property type="evidence" value="ECO:0007669"/>
    <property type="project" value="TreeGrafter"/>
</dbReference>
<feature type="transmembrane region" description="Helical" evidence="15">
    <location>
        <begin position="232"/>
        <end position="252"/>
    </location>
</feature>
<evidence type="ECO:0000256" key="12">
    <source>
        <dbReference type="ARBA" id="ARBA00023315"/>
    </source>
</evidence>
<keyword evidence="5" id="KW-0808">Transferase</keyword>
<evidence type="ECO:0000256" key="2">
    <source>
        <dbReference type="ARBA" id="ARBA00006675"/>
    </source>
</evidence>
<dbReference type="EMBL" id="LFZO01000233">
    <property type="protein sequence ID" value="KXT10904.1"/>
    <property type="molecule type" value="Genomic_DNA"/>
</dbReference>
<protein>
    <recommendedName>
        <fullName evidence="3">Glycerophosphocholine acyltransferase 1</fullName>
    </recommendedName>
</protein>
<dbReference type="InterPro" id="IPR021261">
    <property type="entry name" value="GPCAT"/>
</dbReference>
<gene>
    <name evidence="16" type="ORF">AC579_3488</name>
</gene>
<evidence type="ECO:0000256" key="4">
    <source>
        <dbReference type="ARBA" id="ARBA00022516"/>
    </source>
</evidence>
<feature type="region of interest" description="Disordered" evidence="14">
    <location>
        <begin position="65"/>
        <end position="91"/>
    </location>
</feature>
<dbReference type="Pfam" id="PF10998">
    <property type="entry name" value="DUF2838"/>
    <property type="match status" value="1"/>
</dbReference>
<evidence type="ECO:0000256" key="7">
    <source>
        <dbReference type="ARBA" id="ARBA00022989"/>
    </source>
</evidence>
<keyword evidence="4" id="KW-0444">Lipid biosynthesis</keyword>
<proteinExistence type="inferred from homology"/>
<feature type="transmembrane region" description="Helical" evidence="15">
    <location>
        <begin position="483"/>
        <end position="501"/>
    </location>
</feature>
<evidence type="ECO:0000256" key="1">
    <source>
        <dbReference type="ARBA" id="ARBA00004141"/>
    </source>
</evidence>
<comment type="caution">
    <text evidence="16">The sequence shown here is derived from an EMBL/GenBank/DDBJ whole genome shotgun (WGS) entry which is preliminary data.</text>
</comment>
<keyword evidence="9 15" id="KW-0472">Membrane</keyword>
<keyword evidence="11" id="KW-1208">Phospholipid metabolism</keyword>
<keyword evidence="17" id="KW-1185">Reference proteome</keyword>
<evidence type="ECO:0000256" key="11">
    <source>
        <dbReference type="ARBA" id="ARBA00023264"/>
    </source>
</evidence>
<comment type="similarity">
    <text evidence="2">Belongs to the GPC1 family.</text>
</comment>
<evidence type="ECO:0000256" key="10">
    <source>
        <dbReference type="ARBA" id="ARBA00023209"/>
    </source>
</evidence>
<evidence type="ECO:0000256" key="6">
    <source>
        <dbReference type="ARBA" id="ARBA00022692"/>
    </source>
</evidence>
<dbReference type="PANTHER" id="PTHR31201">
    <property type="entry name" value="OS01G0585100 PROTEIN"/>
    <property type="match status" value="1"/>
</dbReference>
<evidence type="ECO:0000256" key="15">
    <source>
        <dbReference type="SAM" id="Phobius"/>
    </source>
</evidence>
<keyword evidence="13" id="KW-0175">Coiled coil</keyword>
<evidence type="ECO:0000256" key="9">
    <source>
        <dbReference type="ARBA" id="ARBA00023136"/>
    </source>
</evidence>
<feature type="transmembrane region" description="Helical" evidence="15">
    <location>
        <begin position="393"/>
        <end position="414"/>
    </location>
</feature>
<evidence type="ECO:0000256" key="8">
    <source>
        <dbReference type="ARBA" id="ARBA00023098"/>
    </source>
</evidence>
<feature type="coiled-coil region" evidence="13">
    <location>
        <begin position="158"/>
        <end position="189"/>
    </location>
</feature>
<evidence type="ECO:0000256" key="5">
    <source>
        <dbReference type="ARBA" id="ARBA00022679"/>
    </source>
</evidence>
<dbReference type="Proteomes" id="UP000073492">
    <property type="component" value="Unassembled WGS sequence"/>
</dbReference>
<feature type="region of interest" description="Disordered" evidence="14">
    <location>
        <begin position="100"/>
        <end position="119"/>
    </location>
</feature>
<dbReference type="GO" id="GO:0016020">
    <property type="term" value="C:membrane"/>
    <property type="evidence" value="ECO:0007669"/>
    <property type="project" value="UniProtKB-SubCell"/>
</dbReference>
<keyword evidence="7 15" id="KW-1133">Transmembrane helix</keyword>
<feature type="region of interest" description="Disordered" evidence="14">
    <location>
        <begin position="523"/>
        <end position="639"/>
    </location>
</feature>
<accession>A0A139I841</accession>
<feature type="transmembrane region" description="Helical" evidence="15">
    <location>
        <begin position="455"/>
        <end position="477"/>
    </location>
</feature>
<dbReference type="OrthoDB" id="406287at2759"/>
<evidence type="ECO:0000313" key="16">
    <source>
        <dbReference type="EMBL" id="KXT10903.1"/>
    </source>
</evidence>
<feature type="transmembrane region" description="Helical" evidence="15">
    <location>
        <begin position="283"/>
        <end position="305"/>
    </location>
</feature>
<dbReference type="GO" id="GO:0016746">
    <property type="term" value="F:acyltransferase activity"/>
    <property type="evidence" value="ECO:0007669"/>
    <property type="project" value="UniProtKB-KW"/>
</dbReference>